<dbReference type="Proteomes" id="UP000247780">
    <property type="component" value="Unassembled WGS sequence"/>
</dbReference>
<comment type="caution">
    <text evidence="2">The sequence shown here is derived from an EMBL/GenBank/DDBJ whole genome shotgun (WGS) entry which is preliminary data.</text>
</comment>
<evidence type="ECO:0000313" key="3">
    <source>
        <dbReference type="Proteomes" id="UP000247780"/>
    </source>
</evidence>
<reference evidence="2 3" key="1">
    <citation type="submission" date="2018-04" db="EMBL/GenBank/DDBJ databases">
        <title>Active sludge and wastewater microbial communities from Klosterneuburg, Austria.</title>
        <authorList>
            <person name="Wagner M."/>
        </authorList>
    </citation>
    <scope>NUCLEOTIDE SEQUENCE [LARGE SCALE GENOMIC DNA]</scope>
    <source>
        <strain evidence="2 3">Nm 57</strain>
    </source>
</reference>
<dbReference type="PANTHER" id="PTHR30007:SF0">
    <property type="entry name" value="TRANSPOSASE"/>
    <property type="match status" value="1"/>
</dbReference>
<protein>
    <submittedName>
        <fullName evidence="2">DDE family transposase</fullName>
    </submittedName>
</protein>
<dbReference type="Pfam" id="PF01609">
    <property type="entry name" value="DDE_Tnp_1"/>
    <property type="match status" value="1"/>
</dbReference>
<gene>
    <name evidence="2" type="ORF">C8R14_10429</name>
</gene>
<keyword evidence="3" id="KW-1185">Reference proteome</keyword>
<evidence type="ECO:0000259" key="1">
    <source>
        <dbReference type="Pfam" id="PF01609"/>
    </source>
</evidence>
<proteinExistence type="predicted"/>
<dbReference type="InterPro" id="IPR002559">
    <property type="entry name" value="Transposase_11"/>
</dbReference>
<evidence type="ECO:0000313" key="2">
    <source>
        <dbReference type="EMBL" id="PXV83567.1"/>
    </source>
</evidence>
<accession>A0ABX5MCK6</accession>
<dbReference type="EMBL" id="QICQ01000004">
    <property type="protein sequence ID" value="PXV83567.1"/>
    <property type="molecule type" value="Genomic_DNA"/>
</dbReference>
<name>A0ABX5MCK6_9PROT</name>
<organism evidence="2 3">
    <name type="scientific">Nitrosomonas eutropha</name>
    <dbReference type="NCBI Taxonomy" id="916"/>
    <lineage>
        <taxon>Bacteria</taxon>
        <taxon>Pseudomonadati</taxon>
        <taxon>Pseudomonadota</taxon>
        <taxon>Betaproteobacteria</taxon>
        <taxon>Nitrosomonadales</taxon>
        <taxon>Nitrosomonadaceae</taxon>
        <taxon>Nitrosomonas</taxon>
    </lineage>
</organism>
<sequence length="99" mass="10725">MTQARRSLDIKRHIAVDTQGLPYAIAVTAAEVTDHKGVLQALEHCRPSLGQVQSLLCDSGYIGEPFTEGVRALPCNICPINHPSVVGYILHQHTVGLNI</sequence>
<feature type="domain" description="Transposase IS4-like" evidence="1">
    <location>
        <begin position="9"/>
        <end position="71"/>
    </location>
</feature>
<dbReference type="PANTHER" id="PTHR30007">
    <property type="entry name" value="PHP DOMAIN PROTEIN"/>
    <property type="match status" value="1"/>
</dbReference>